<reference evidence="1 2" key="1">
    <citation type="journal article" date="2015" name="Nature">
        <title>rRNA introns, odd ribosomes, and small enigmatic genomes across a large radiation of phyla.</title>
        <authorList>
            <person name="Brown C.T."/>
            <person name="Hug L.A."/>
            <person name="Thomas B.C."/>
            <person name="Sharon I."/>
            <person name="Castelle C.J."/>
            <person name="Singh A."/>
            <person name="Wilkins M.J."/>
            <person name="Williams K.H."/>
            <person name="Banfield J.F."/>
        </authorList>
    </citation>
    <scope>NUCLEOTIDE SEQUENCE [LARGE SCALE GENOMIC DNA]</scope>
</reference>
<name>A0A0G1C9E1_9BACT</name>
<comment type="caution">
    <text evidence="1">The sequence shown here is derived from an EMBL/GenBank/DDBJ whole genome shotgun (WGS) entry which is preliminary data.</text>
</comment>
<sequence length="117" mass="13161">MIKIRITILVLIVLLAVGIFWAVWASNKWMIKKIQNISSFEDCAGAGYPIMESYPRQCNTPDGRHFVEKVENPPFPPKDSGQMCIQVITPAKNPQTGEIVEFPTPCDVPEGWEKVSE</sequence>
<dbReference type="Proteomes" id="UP000034810">
    <property type="component" value="Unassembled WGS sequence"/>
</dbReference>
<proteinExistence type="predicted"/>
<protein>
    <submittedName>
        <fullName evidence="1">Uncharacterized protein</fullName>
    </submittedName>
</protein>
<evidence type="ECO:0000313" key="1">
    <source>
        <dbReference type="EMBL" id="KKS82270.1"/>
    </source>
</evidence>
<gene>
    <name evidence="1" type="ORF">UV58_C0011G0024</name>
</gene>
<dbReference type="EMBL" id="LCFA01000011">
    <property type="protein sequence ID" value="KKS82270.1"/>
    <property type="molecule type" value="Genomic_DNA"/>
</dbReference>
<evidence type="ECO:0000313" key="2">
    <source>
        <dbReference type="Proteomes" id="UP000034810"/>
    </source>
</evidence>
<dbReference type="AlphaFoldDB" id="A0A0G1C9E1"/>
<accession>A0A0G1C9E1</accession>
<organism evidence="1 2">
    <name type="scientific">Candidatus Wolfebacteria bacterium GW2011_GWC1_43_10</name>
    <dbReference type="NCBI Taxonomy" id="1619011"/>
    <lineage>
        <taxon>Bacteria</taxon>
        <taxon>Candidatus Wolfeibacteriota</taxon>
    </lineage>
</organism>